<name>A0AAN7QSQ9_9MYRT</name>
<gene>
    <name evidence="2" type="ORF">SAY87_029174</name>
</gene>
<organism evidence="2 3">
    <name type="scientific">Trapa incisa</name>
    <dbReference type="NCBI Taxonomy" id="236973"/>
    <lineage>
        <taxon>Eukaryota</taxon>
        <taxon>Viridiplantae</taxon>
        <taxon>Streptophyta</taxon>
        <taxon>Embryophyta</taxon>
        <taxon>Tracheophyta</taxon>
        <taxon>Spermatophyta</taxon>
        <taxon>Magnoliopsida</taxon>
        <taxon>eudicotyledons</taxon>
        <taxon>Gunneridae</taxon>
        <taxon>Pentapetalae</taxon>
        <taxon>rosids</taxon>
        <taxon>malvids</taxon>
        <taxon>Myrtales</taxon>
        <taxon>Lythraceae</taxon>
        <taxon>Trapa</taxon>
    </lineage>
</organism>
<evidence type="ECO:0000256" key="1">
    <source>
        <dbReference type="SAM" id="MobiDB-lite"/>
    </source>
</evidence>
<protein>
    <submittedName>
        <fullName evidence="2">Uncharacterized protein</fullName>
    </submittedName>
</protein>
<keyword evidence="3" id="KW-1185">Reference proteome</keyword>
<comment type="caution">
    <text evidence="2">The sequence shown here is derived from an EMBL/GenBank/DDBJ whole genome shotgun (WGS) entry which is preliminary data.</text>
</comment>
<proteinExistence type="predicted"/>
<evidence type="ECO:0000313" key="3">
    <source>
        <dbReference type="Proteomes" id="UP001345219"/>
    </source>
</evidence>
<sequence>MGVSLSSSFFPPPNKPPNHELEPESEAESGIGLELDEICCDGIWPGNWFIGRGGFFIYKLIEHDHVLIELKYRSPAASGGSHR</sequence>
<accession>A0AAN7QSQ9</accession>
<dbReference type="AlphaFoldDB" id="A0AAN7QSQ9"/>
<dbReference type="EMBL" id="JAXIOK010000004">
    <property type="protein sequence ID" value="KAK4774155.1"/>
    <property type="molecule type" value="Genomic_DNA"/>
</dbReference>
<dbReference type="Proteomes" id="UP001345219">
    <property type="component" value="Chromosome 22"/>
</dbReference>
<feature type="region of interest" description="Disordered" evidence="1">
    <location>
        <begin position="1"/>
        <end position="29"/>
    </location>
</feature>
<evidence type="ECO:0000313" key="2">
    <source>
        <dbReference type="EMBL" id="KAK4774155.1"/>
    </source>
</evidence>
<reference evidence="2 3" key="1">
    <citation type="journal article" date="2023" name="Hortic Res">
        <title>Pangenome of water caltrop reveals structural variations and asymmetric subgenome divergence after allopolyploidization.</title>
        <authorList>
            <person name="Zhang X."/>
            <person name="Chen Y."/>
            <person name="Wang L."/>
            <person name="Yuan Y."/>
            <person name="Fang M."/>
            <person name="Shi L."/>
            <person name="Lu R."/>
            <person name="Comes H.P."/>
            <person name="Ma Y."/>
            <person name="Chen Y."/>
            <person name="Huang G."/>
            <person name="Zhou Y."/>
            <person name="Zheng Z."/>
            <person name="Qiu Y."/>
        </authorList>
    </citation>
    <scope>NUCLEOTIDE SEQUENCE [LARGE SCALE GENOMIC DNA]</scope>
    <source>
        <tissue evidence="2">Roots</tissue>
    </source>
</reference>